<dbReference type="OrthoDB" id="9815217at2"/>
<dbReference type="Gene3D" id="3.30.1330.60">
    <property type="entry name" value="OmpA-like domain"/>
    <property type="match status" value="1"/>
</dbReference>
<evidence type="ECO:0000313" key="5">
    <source>
        <dbReference type="EMBL" id="KZB63010.1"/>
    </source>
</evidence>
<evidence type="ECO:0000259" key="4">
    <source>
        <dbReference type="PROSITE" id="PS51123"/>
    </source>
</evidence>
<dbReference type="CDD" id="cd07185">
    <property type="entry name" value="OmpA_C-like"/>
    <property type="match status" value="1"/>
</dbReference>
<feature type="transmembrane region" description="Helical" evidence="3">
    <location>
        <begin position="21"/>
        <end position="43"/>
    </location>
</feature>
<feature type="coiled-coil region" evidence="2">
    <location>
        <begin position="54"/>
        <end position="225"/>
    </location>
</feature>
<dbReference type="NCBIfam" id="NF006543">
    <property type="entry name" value="PRK09039.1-2"/>
    <property type="match status" value="1"/>
</dbReference>
<proteinExistence type="predicted"/>
<dbReference type="InterPro" id="IPR036737">
    <property type="entry name" value="OmpA-like_sf"/>
</dbReference>
<dbReference type="InterPro" id="IPR050330">
    <property type="entry name" value="Bact_OuterMem_StrucFunc"/>
</dbReference>
<reference evidence="5 6" key="1">
    <citation type="submission" date="2015-12" db="EMBL/GenBank/DDBJ databases">
        <title>Genome sequence of Thalassospira lucentensis MCCC 1A02072.</title>
        <authorList>
            <person name="Lu L."/>
            <person name="Lai Q."/>
            <person name="Shao Z."/>
            <person name="Qian P."/>
        </authorList>
    </citation>
    <scope>NUCLEOTIDE SEQUENCE [LARGE SCALE GENOMIC DNA]</scope>
    <source>
        <strain evidence="5 6">MCCC 1A02072</strain>
    </source>
</reference>
<evidence type="ECO:0000256" key="2">
    <source>
        <dbReference type="SAM" id="Coils"/>
    </source>
</evidence>
<dbReference type="PANTHER" id="PTHR30329">
    <property type="entry name" value="STATOR ELEMENT OF FLAGELLAR MOTOR COMPLEX"/>
    <property type="match status" value="1"/>
</dbReference>
<keyword evidence="2" id="KW-0175">Coiled coil</keyword>
<keyword evidence="1 3" id="KW-0472">Membrane</keyword>
<dbReference type="PROSITE" id="PS51123">
    <property type="entry name" value="OMPA_2"/>
    <property type="match status" value="1"/>
</dbReference>
<dbReference type="PANTHER" id="PTHR30329:SF21">
    <property type="entry name" value="LIPOPROTEIN YIAD-RELATED"/>
    <property type="match status" value="1"/>
</dbReference>
<name>A0A154L3N3_9PROT</name>
<dbReference type="GO" id="GO:0016020">
    <property type="term" value="C:membrane"/>
    <property type="evidence" value="ECO:0007669"/>
    <property type="project" value="UniProtKB-UniRule"/>
</dbReference>
<evidence type="ECO:0000256" key="1">
    <source>
        <dbReference type="PROSITE-ProRule" id="PRU00473"/>
    </source>
</evidence>
<gene>
    <name evidence="5" type="ORF">AUP42_02880</name>
</gene>
<dbReference type="Proteomes" id="UP000076335">
    <property type="component" value="Unassembled WGS sequence"/>
</dbReference>
<protein>
    <recommendedName>
        <fullName evidence="4">OmpA-like domain-containing protein</fullName>
    </recommendedName>
</protein>
<dbReference type="SUPFAM" id="SSF103088">
    <property type="entry name" value="OmpA-like"/>
    <property type="match status" value="1"/>
</dbReference>
<feature type="domain" description="OmpA-like" evidence="4">
    <location>
        <begin position="261"/>
        <end position="387"/>
    </location>
</feature>
<evidence type="ECO:0000313" key="6">
    <source>
        <dbReference type="Proteomes" id="UP000076335"/>
    </source>
</evidence>
<keyword evidence="3" id="KW-1133">Transmembrane helix</keyword>
<dbReference type="InterPro" id="IPR006665">
    <property type="entry name" value="OmpA-like"/>
</dbReference>
<accession>A0A154L3N3</accession>
<sequence>MTGLSRRRNRDVNTWPGFVDALATLLMVIIFLLMIFVVAQVYLGAALSGRDQALNDLTAQVNELTNLLSLERTNNQRMELELTQLTTELSNTSDQRDELRDRAAALASQLSAAELSADEMEKKLLAALANLEEKEAELSTAREKADEQMADQESRIAELSALLASRAAELEDEKKLSTEAQAQVAALNQQMLALRQQLQKIQAALEVSERENEDKQAQIVNLGQRLNAALATKVAELQRYRSEFFGRLREVLGDRQDIRVVGDRFVFQSEVLFTSGSADLGEEGQEQLAKLGDTLKTISAEIPDDIDWVMRVDGHTDKVPIRNLKFASNWELSAARAISVVKFLIERGVPPNRLVAAGFGEYQPLDNRDDEIAYRRNRRIEFKITER</sequence>
<keyword evidence="3" id="KW-0812">Transmembrane</keyword>
<dbReference type="RefSeq" id="WP_062952508.1">
    <property type="nucleotide sequence ID" value="NZ_CP136684.1"/>
</dbReference>
<comment type="caution">
    <text evidence="5">The sequence shown here is derived from an EMBL/GenBank/DDBJ whole genome shotgun (WGS) entry which is preliminary data.</text>
</comment>
<dbReference type="AlphaFoldDB" id="A0A154L3N3"/>
<evidence type="ECO:0000256" key="3">
    <source>
        <dbReference type="SAM" id="Phobius"/>
    </source>
</evidence>
<dbReference type="EMBL" id="LPVY01000020">
    <property type="protein sequence ID" value="KZB63010.1"/>
    <property type="molecule type" value="Genomic_DNA"/>
</dbReference>
<organism evidence="5 6">
    <name type="scientific">Thalassospira lucentensis</name>
    <dbReference type="NCBI Taxonomy" id="168935"/>
    <lineage>
        <taxon>Bacteria</taxon>
        <taxon>Pseudomonadati</taxon>
        <taxon>Pseudomonadota</taxon>
        <taxon>Alphaproteobacteria</taxon>
        <taxon>Rhodospirillales</taxon>
        <taxon>Thalassospiraceae</taxon>
        <taxon>Thalassospira</taxon>
    </lineage>
</organism>
<dbReference type="Pfam" id="PF00691">
    <property type="entry name" value="OmpA"/>
    <property type="match status" value="1"/>
</dbReference>